<dbReference type="InterPro" id="IPR015931">
    <property type="entry name" value="Acnase/IPM_dHydase_lsu_aba_1/3"/>
</dbReference>
<dbReference type="CDD" id="cd01580">
    <property type="entry name" value="AcnA_IRP_Swivel"/>
    <property type="match status" value="1"/>
</dbReference>
<comment type="catalytic activity">
    <reaction evidence="12 13">
        <text>citrate = D-threo-isocitrate</text>
        <dbReference type="Rhea" id="RHEA:10336"/>
        <dbReference type="ChEBI" id="CHEBI:15562"/>
        <dbReference type="ChEBI" id="CHEBI:16947"/>
        <dbReference type="EC" id="4.2.1.3"/>
    </reaction>
</comment>
<evidence type="ECO:0000256" key="12">
    <source>
        <dbReference type="ARBA" id="ARBA00023501"/>
    </source>
</evidence>
<comment type="function">
    <text evidence="2 13">Catalyzes the isomerization of citrate to isocitrate via cis-aconitate.</text>
</comment>
<dbReference type="SUPFAM" id="SSF52016">
    <property type="entry name" value="LeuD/IlvD-like"/>
    <property type="match status" value="1"/>
</dbReference>
<dbReference type="InterPro" id="IPR015928">
    <property type="entry name" value="Aconitase/3IPM_dehydase_swvl"/>
</dbReference>
<evidence type="ECO:0000256" key="11">
    <source>
        <dbReference type="ARBA" id="ARBA00023239"/>
    </source>
</evidence>
<dbReference type="InterPro" id="IPR044137">
    <property type="entry name" value="AcnA_IRP_Swivel"/>
</dbReference>
<sequence length="647" mass="71015">MANENPFKSILKTLEKPGCEFGKYYSLPALNDPRIGEGMSELSLADRATIANMSPEYGATMGFFPVDLVTLQYLKLTGRSDGTVSMIESYLRANKMFVDYSEPQIERLYSSYIALNLGDVEPCISGPKRPHDRVPLREMKADWHACLDNKVGFKGFAIPKESQSKVAEFNFHGTPAQLRHGNVVIAAITSCTNTSNPSVMLGSALVAKKACELGLEVKPWVKTSLAPGFWGCNQIHGKEKYLNQLGFHIVGYGCTTCIGNSGDIDEAVASAITENDLVAAAVLSGNRNFEGRVHPLTRANYLASPPLVVAYALAGTVDIDFKTEPIGVGKDGKNIFFRDIWPSNDKVGQVVHSSVLPDMFNATYQAITKGNPMWNQLSIPSGTLYDWDPKSTYIHEPPYFKSMTMSPPGPHGVKDAYCLLNFRDSITTDHISPAGSIHKDSPAARYLMERGVDRMDFNSYGSRRGNNDVMARGTFANIRTVNKLLGGEVGPKTIHFPTREKLSVFDVAMRYKSEGHDTVILAGAEYGSGSSRDWAAKGPMLLGVKAVIAKSFERIHRCNLVGMGIIPLCFKSGEDAETLSLTGHERYSLDLPSNVSEIRPGQDVTVVTDNGKQFTCTLRFDTEVELACFDHGGILQYVIRNLIHTKH</sequence>
<gene>
    <name evidence="16" type="ORF">D5086_0000189490</name>
</gene>
<evidence type="ECO:0000256" key="2">
    <source>
        <dbReference type="ARBA" id="ARBA00003113"/>
    </source>
</evidence>
<dbReference type="PROSITE" id="PS01244">
    <property type="entry name" value="ACONITASE_2"/>
    <property type="match status" value="1"/>
</dbReference>
<feature type="domain" description="Aconitase/3-isopropylmalate dehydratase large subunit alpha/beta/alpha" evidence="14">
    <location>
        <begin position="36"/>
        <end position="315"/>
    </location>
</feature>
<comment type="pathway">
    <text evidence="3">Carbohydrate metabolism; glyoxylate and dicarboxylate metabolism.</text>
</comment>
<evidence type="ECO:0000256" key="13">
    <source>
        <dbReference type="RuleBase" id="RU361275"/>
    </source>
</evidence>
<evidence type="ECO:0000256" key="8">
    <source>
        <dbReference type="ARBA" id="ARBA00022723"/>
    </source>
</evidence>
<organism evidence="16">
    <name type="scientific">Populus alba</name>
    <name type="common">White poplar</name>
    <dbReference type="NCBI Taxonomy" id="43335"/>
    <lineage>
        <taxon>Eukaryota</taxon>
        <taxon>Viridiplantae</taxon>
        <taxon>Streptophyta</taxon>
        <taxon>Embryophyta</taxon>
        <taxon>Tracheophyta</taxon>
        <taxon>Spermatophyta</taxon>
        <taxon>Magnoliopsida</taxon>
        <taxon>eudicotyledons</taxon>
        <taxon>Gunneridae</taxon>
        <taxon>Pentapetalae</taxon>
        <taxon>rosids</taxon>
        <taxon>fabids</taxon>
        <taxon>Malpighiales</taxon>
        <taxon>Salicaceae</taxon>
        <taxon>Saliceae</taxon>
        <taxon>Populus</taxon>
    </lineage>
</organism>
<dbReference type="SMR" id="A0A4V6A7P0"/>
<evidence type="ECO:0000256" key="4">
    <source>
        <dbReference type="ARBA" id="ARBA00007185"/>
    </source>
</evidence>
<evidence type="ECO:0000256" key="6">
    <source>
        <dbReference type="ARBA" id="ARBA00022435"/>
    </source>
</evidence>
<comment type="cofactor">
    <cofactor evidence="1">
        <name>[4Fe-4S] cluster</name>
        <dbReference type="ChEBI" id="CHEBI:49883"/>
    </cofactor>
</comment>
<dbReference type="InterPro" id="IPR000573">
    <property type="entry name" value="AconitaseA/IPMdHydase_ssu_swvl"/>
</dbReference>
<evidence type="ECO:0000256" key="1">
    <source>
        <dbReference type="ARBA" id="ARBA00001966"/>
    </source>
</evidence>
<evidence type="ECO:0000256" key="5">
    <source>
        <dbReference type="ARBA" id="ARBA00012926"/>
    </source>
</evidence>
<accession>A0A4V6A7P0</accession>
<dbReference type="InterPro" id="IPR018136">
    <property type="entry name" value="Aconitase_4Fe-4S_BS"/>
</dbReference>
<dbReference type="FunFam" id="3.30.499.10:FF:000005">
    <property type="entry name" value="cytoplasmic aconitate hydratase"/>
    <property type="match status" value="1"/>
</dbReference>
<dbReference type="GO" id="GO:0006097">
    <property type="term" value="P:glyoxylate cycle"/>
    <property type="evidence" value="ECO:0007669"/>
    <property type="project" value="UniProtKB-KW"/>
</dbReference>
<keyword evidence="7 13" id="KW-0004">4Fe-4S</keyword>
<evidence type="ECO:0000259" key="14">
    <source>
        <dbReference type="Pfam" id="PF00330"/>
    </source>
</evidence>
<evidence type="ECO:0000256" key="7">
    <source>
        <dbReference type="ARBA" id="ARBA00022485"/>
    </source>
</evidence>
<dbReference type="InterPro" id="IPR006249">
    <property type="entry name" value="Aconitase/IRP2"/>
</dbReference>
<evidence type="ECO:0000259" key="15">
    <source>
        <dbReference type="Pfam" id="PF00694"/>
    </source>
</evidence>
<dbReference type="NCBIfam" id="TIGR01341">
    <property type="entry name" value="aconitase_1"/>
    <property type="match status" value="1"/>
</dbReference>
<feature type="domain" description="Aconitase A/isopropylmalate dehydratase small subunit swivel" evidence="15">
    <location>
        <begin position="444"/>
        <end position="571"/>
    </location>
</feature>
<dbReference type="Pfam" id="PF00694">
    <property type="entry name" value="Aconitase_C"/>
    <property type="match status" value="1"/>
</dbReference>
<evidence type="ECO:0000313" key="16">
    <source>
        <dbReference type="EMBL" id="TKR99845.1"/>
    </source>
</evidence>
<dbReference type="PRINTS" id="PR00415">
    <property type="entry name" value="ACONITASE"/>
</dbReference>
<dbReference type="PANTHER" id="PTHR11670">
    <property type="entry name" value="ACONITASE/IRON-RESPONSIVE ELEMENT FAMILY MEMBER"/>
    <property type="match status" value="1"/>
</dbReference>
<dbReference type="FunFam" id="3.20.19.10:FF:000001">
    <property type="entry name" value="Aconitate hydratase"/>
    <property type="match status" value="1"/>
</dbReference>
<dbReference type="InterPro" id="IPR036008">
    <property type="entry name" value="Aconitase_4Fe-4S_dom"/>
</dbReference>
<dbReference type="Pfam" id="PF00330">
    <property type="entry name" value="Aconitase"/>
    <property type="match status" value="1"/>
</dbReference>
<keyword evidence="6" id="KW-0329">Glyoxylate bypass</keyword>
<dbReference type="Gene3D" id="3.30.499.10">
    <property type="entry name" value="Aconitase, domain 3"/>
    <property type="match status" value="2"/>
</dbReference>
<dbReference type="STRING" id="43335.A0A4V6A7P0"/>
<evidence type="ECO:0000256" key="3">
    <source>
        <dbReference type="ARBA" id="ARBA00005066"/>
    </source>
</evidence>
<keyword evidence="11 13" id="KW-0456">Lyase</keyword>
<proteinExistence type="inferred from homology"/>
<evidence type="ECO:0000256" key="10">
    <source>
        <dbReference type="ARBA" id="ARBA00023014"/>
    </source>
</evidence>
<evidence type="ECO:0000256" key="9">
    <source>
        <dbReference type="ARBA" id="ARBA00023004"/>
    </source>
</evidence>
<dbReference type="GO" id="GO:0003994">
    <property type="term" value="F:aconitate hydratase activity"/>
    <property type="evidence" value="ECO:0007669"/>
    <property type="project" value="UniProtKB-EC"/>
</dbReference>
<keyword evidence="10 13" id="KW-0411">Iron-sulfur</keyword>
<dbReference type="Gene3D" id="3.20.19.10">
    <property type="entry name" value="Aconitase, domain 4"/>
    <property type="match status" value="1"/>
</dbReference>
<dbReference type="NCBIfam" id="NF006757">
    <property type="entry name" value="PRK09277.1"/>
    <property type="match status" value="1"/>
</dbReference>
<comment type="similarity">
    <text evidence="4 13">Belongs to the aconitase/IPM isomerase family.</text>
</comment>
<dbReference type="Gene3D" id="6.10.190.10">
    <property type="match status" value="1"/>
</dbReference>
<keyword evidence="9 13" id="KW-0408">Iron</keyword>
<keyword evidence="8" id="KW-0479">Metal-binding</keyword>
<comment type="caution">
    <text evidence="16">The sequence shown here is derived from an EMBL/GenBank/DDBJ whole genome shotgun (WGS) entry which is preliminary data.</text>
</comment>
<protein>
    <recommendedName>
        <fullName evidence="5 13">Aconitate hydratase</fullName>
        <shortName evidence="13">Aconitase</shortName>
        <ecNumber evidence="5 13">4.2.1.3</ecNumber>
    </recommendedName>
</protein>
<dbReference type="GO" id="GO:0046872">
    <property type="term" value="F:metal ion binding"/>
    <property type="evidence" value="ECO:0007669"/>
    <property type="project" value="UniProtKB-KW"/>
</dbReference>
<dbReference type="EMBL" id="RCHU01000621">
    <property type="protein sequence ID" value="TKR99845.1"/>
    <property type="molecule type" value="Genomic_DNA"/>
</dbReference>
<reference evidence="16" key="1">
    <citation type="submission" date="2018-10" db="EMBL/GenBank/DDBJ databases">
        <title>Population genomic analysis revealed the cold adaptation of white poplar.</title>
        <authorList>
            <person name="Liu Y.-J."/>
        </authorList>
    </citation>
    <scope>NUCLEOTIDE SEQUENCE [LARGE SCALE GENOMIC DNA]</scope>
    <source>
        <strain evidence="16">PAL-ZL1</strain>
    </source>
</reference>
<dbReference type="SUPFAM" id="SSF53732">
    <property type="entry name" value="Aconitase iron-sulfur domain"/>
    <property type="match status" value="1"/>
</dbReference>
<dbReference type="GO" id="GO:0051539">
    <property type="term" value="F:4 iron, 4 sulfur cluster binding"/>
    <property type="evidence" value="ECO:0007669"/>
    <property type="project" value="UniProtKB-KW"/>
</dbReference>
<dbReference type="AlphaFoldDB" id="A0A4V6A7P0"/>
<dbReference type="InterPro" id="IPR001030">
    <property type="entry name" value="Acoase/IPM_deHydtase_lsu_aba"/>
</dbReference>
<dbReference type="EC" id="4.2.1.3" evidence="5 13"/>
<name>A0A4V6A7P0_POPAL</name>
<dbReference type="PROSITE" id="PS00450">
    <property type="entry name" value="ACONITASE_1"/>
    <property type="match status" value="1"/>
</dbReference>